<reference evidence="11" key="1">
    <citation type="submission" date="2020-03" db="EMBL/GenBank/DDBJ databases">
        <title>Studies in the Genomics of Life Span.</title>
        <authorList>
            <person name="Glass D."/>
        </authorList>
    </citation>
    <scope>NUCLEOTIDE SEQUENCE</scope>
    <source>
        <strain evidence="11">SUZIE</strain>
        <tissue evidence="11">Muscle</tissue>
    </source>
</reference>
<feature type="domain" description="BED-type" evidence="10">
    <location>
        <begin position="219"/>
        <end position="276"/>
    </location>
</feature>
<dbReference type="GO" id="GO:0008270">
    <property type="term" value="F:zinc ion binding"/>
    <property type="evidence" value="ECO:0007669"/>
    <property type="project" value="UniProtKB-KW"/>
</dbReference>
<evidence type="ECO:0000256" key="6">
    <source>
        <dbReference type="ARBA" id="ARBA00023125"/>
    </source>
</evidence>
<evidence type="ECO:0000256" key="1">
    <source>
        <dbReference type="ARBA" id="ARBA00004123"/>
    </source>
</evidence>
<dbReference type="Pfam" id="PF02892">
    <property type="entry name" value="zf-BED"/>
    <property type="match status" value="2"/>
</dbReference>
<feature type="compositionally biased region" description="Basic and acidic residues" evidence="9">
    <location>
        <begin position="1421"/>
        <end position="1430"/>
    </location>
</feature>
<dbReference type="SMART" id="SM00614">
    <property type="entry name" value="ZnF_BED"/>
    <property type="match status" value="2"/>
</dbReference>
<dbReference type="InterPro" id="IPR012337">
    <property type="entry name" value="RNaseH-like_sf"/>
</dbReference>
<evidence type="ECO:0000259" key="10">
    <source>
        <dbReference type="PROSITE" id="PS50808"/>
    </source>
</evidence>
<dbReference type="Pfam" id="PF05699">
    <property type="entry name" value="Dimer_Tnp_hAT"/>
    <property type="match status" value="1"/>
</dbReference>
<gene>
    <name evidence="11" type="ORF">SUZIE_115605</name>
</gene>
<feature type="compositionally biased region" description="Polar residues" evidence="9">
    <location>
        <begin position="1434"/>
        <end position="1443"/>
    </location>
</feature>
<feature type="compositionally biased region" description="Polar residues" evidence="9">
    <location>
        <begin position="1020"/>
        <end position="1040"/>
    </location>
</feature>
<dbReference type="GO" id="GO:0006357">
    <property type="term" value="P:regulation of transcription by RNA polymerase II"/>
    <property type="evidence" value="ECO:0007669"/>
    <property type="project" value="TreeGrafter"/>
</dbReference>
<feature type="compositionally biased region" description="Polar residues" evidence="9">
    <location>
        <begin position="1493"/>
        <end position="1503"/>
    </location>
</feature>
<evidence type="ECO:0000256" key="4">
    <source>
        <dbReference type="ARBA" id="ARBA00022771"/>
    </source>
</evidence>
<keyword evidence="6" id="KW-0238">DNA-binding</keyword>
<dbReference type="InterPro" id="IPR052865">
    <property type="entry name" value="Zinc_finger_BED"/>
</dbReference>
<feature type="compositionally biased region" description="Basic and acidic residues" evidence="9">
    <location>
        <begin position="1620"/>
        <end position="1635"/>
    </location>
</feature>
<comment type="caution">
    <text evidence="11">The sequence shown here is derived from an EMBL/GenBank/DDBJ whole genome shotgun (WGS) entry which is preliminary data.</text>
</comment>
<feature type="region of interest" description="Disordered" evidence="9">
    <location>
        <begin position="1"/>
        <end position="26"/>
    </location>
</feature>
<feature type="region of interest" description="Disordered" evidence="9">
    <location>
        <begin position="1619"/>
        <end position="1679"/>
    </location>
</feature>
<dbReference type="PANTHER" id="PTHR47241:SF2">
    <property type="entry name" value="ZINC FINGER BED DOMAIN-CONTAINING PROTEIN 6"/>
    <property type="match status" value="1"/>
</dbReference>
<dbReference type="PROSITE" id="PS50808">
    <property type="entry name" value="ZF_BED"/>
    <property type="match status" value="2"/>
</dbReference>
<evidence type="ECO:0000313" key="12">
    <source>
        <dbReference type="Proteomes" id="UP001166674"/>
    </source>
</evidence>
<feature type="region of interest" description="Disordered" evidence="9">
    <location>
        <begin position="1352"/>
        <end position="1371"/>
    </location>
</feature>
<feature type="compositionally biased region" description="Basic and acidic residues" evidence="9">
    <location>
        <begin position="1"/>
        <end position="12"/>
    </location>
</feature>
<keyword evidence="12" id="KW-1185">Reference proteome</keyword>
<name>A0AA41MHJ7_SCICA</name>
<dbReference type="FunFam" id="4.10.1000.10:FF:000024">
    <property type="entry name" value="Zinc finger CCCH domain-containing protein 11A"/>
    <property type="match status" value="1"/>
</dbReference>
<keyword evidence="5" id="KW-0862">Zinc</keyword>
<comment type="subcellular location">
    <subcellularLocation>
        <location evidence="1">Nucleus</location>
    </subcellularLocation>
</comment>
<feature type="compositionally biased region" description="Polar residues" evidence="9">
    <location>
        <begin position="1660"/>
        <end position="1673"/>
    </location>
</feature>
<evidence type="ECO:0000256" key="7">
    <source>
        <dbReference type="ARBA" id="ARBA00023242"/>
    </source>
</evidence>
<feature type="compositionally biased region" description="Acidic residues" evidence="9">
    <location>
        <begin position="1065"/>
        <end position="1080"/>
    </location>
</feature>
<feature type="region of interest" description="Disordered" evidence="9">
    <location>
        <begin position="1128"/>
        <end position="1161"/>
    </location>
</feature>
<dbReference type="EMBL" id="JAATJV010180000">
    <property type="protein sequence ID" value="MBZ3871975.1"/>
    <property type="molecule type" value="Genomic_DNA"/>
</dbReference>
<evidence type="ECO:0000256" key="5">
    <source>
        <dbReference type="ARBA" id="ARBA00022833"/>
    </source>
</evidence>
<dbReference type="Pfam" id="PF15663">
    <property type="entry name" value="zf-CCCH_3"/>
    <property type="match status" value="1"/>
</dbReference>
<dbReference type="Proteomes" id="UP001166674">
    <property type="component" value="Unassembled WGS sequence"/>
</dbReference>
<proteinExistence type="predicted"/>
<keyword evidence="4 8" id="KW-0863">Zinc-finger</keyword>
<dbReference type="InterPro" id="IPR041686">
    <property type="entry name" value="Znf-CCCH_3"/>
</dbReference>
<sequence length="1721" mass="191605">MVAEGVDKEAKLPAKKKRKKGLRIKGKRRRKKLILAKKFTKELGSGRPVADAPALLASNAHEQDEESLFESNIEKQIYLPSTRAKTSIVWHFFHVDPQYTWRAICNLCEKSVSRGKPGSHLGTSTLQRHLQARHSPHWTRANKFGVTSGEEDFSLDVSLSPSSPGSNGSFDYIPTDALDDNRMGKKRDKSASDALRAERGRFLIKSNIVKHALIPGTRAKTSAVWNFFYTDPQHISRAVCNICKRSVSRGRPGSHLGTSTLQRHLQATHPIHWAVANKDSGALGNGLDETETESSDLLNDTLHGEKSTGSQDLTAEDLSDSDSDEPPVLEVENRSESPIPVVEQDSLLHEQERETTFCENPASSQISQAIIQMIVEDMHPYNYFSTPAFQRFLQIVAPDYRLPSETYFFTKAVPQLYDCVREKIFLTLENVQSQKIHLTVDIWTHDPSTDYFIVTVHWVSLETVSSPNNGRIPNFRKWAVLCVTGLAKDCLITNILQELNDQIGLWLSPNFLIPSFIVSDNSSNVVHAIKDGGFTHVPCFLHCLNIVIQDFFCEHKSIENMLVAARKTCHHFSHSVKARQILQEFQNDHQLPWKNLKQDETGHWISTFYMLKWLLEHCYSVHHSLGRASGVVLTSLQWTLMTYVCDILKPFEEATQKVSVKTTGLNQVLPLIHHLFLSLQKLREDFQVRGITQALNLVDSLSLKLETDTLLSAMLKSKPCILATLLDPCFKNSLEDFFPQGADLEIYKQILAEEVCNYMDSSSEACQIAASEASGPLVTVGVDSFTSSIKEGTSNSGSMDSPATDSVAIGSKSFMFPSAVAVVDEYFKEKYSELSGGDDPLIYWQRKLSIWPALTQVAIQYLSCPMCSWQSECFFTSNSHFHPKQIMSLDFENIEQLMFLKMNLKNVNYDYSTLVLSQDPENKGDSCPFRHCEAALGNETVCTLWQEGRCFRQVCRFRHMEIDKKRSEIPCYWENQPMGCQKLNCAFHHNRGRYVDGLFLPPSKTVLPTMSESPEEEVKTSQLTVQQNKLSVQSNPSPQLRSVMKVESSENVPSPTHPPVVINAADDDEDDDDQFSEEGDETKTPTLQPTPEVHNGLRVTSARKPGVNLKQGECLNFGIKTLEEIKSKKMKEKSKKQGEGSAGVSSLLLQPQPIPGPEKENVRTVVRTVTLSSKQGEEPLVRLSLTERLGKRKFSVGGESDPPLKRSLAQRLGKKVEAPETNLDKIPKKVQVSKSLKERLGMSAGSNNEEATERVNKAGEIHVKTLEEILLERASQKRGELQTKLKTEGPSKADDSISGTRSSSTIRIKTFSEVLAEKKHRQQETERQKSKKDATCIKLKTDSEVKKTATLPPVVVSKGQSEEPVGRTKSMHEVHIKTLEEIKLEKALRVQQNTESSTSSQPHPEPAPGARRLLRITKRTGMKEEKKLQEGSDIASQASATKTEANEAPDETTGIDITKIPVKKCETMREKHMQKQQERGGSQKEKSVLTPLQGDSTSCNTQVVEKPVLTTMSGITRHLTKRLPTKSSQKVEVETSGIGDSILNVKCAAQTLEKRGKAKPKVNVKPSVVKVVSSPKLAPKRKAVEVHPSVIAAVKPLSSSSVLQESPAKKAAVAVVPLLSEDKPVTMPETEKPRDSFVLPPTQSSSDPSPPEVSGPSSSQMVTKTRRLSSASTGKPPLSVEDDFEKLIWEISGGKLEAEIDLDPGKDEDDLLLELSEMIDS</sequence>
<dbReference type="GO" id="GO:0003677">
    <property type="term" value="F:DNA binding"/>
    <property type="evidence" value="ECO:0007669"/>
    <property type="project" value="UniProtKB-KW"/>
</dbReference>
<feature type="compositionally biased region" description="Basic and acidic residues" evidence="9">
    <location>
        <begin position="1463"/>
        <end position="1487"/>
    </location>
</feature>
<keyword evidence="2" id="KW-0479">Metal-binding</keyword>
<protein>
    <submittedName>
        <fullName evidence="11">Zinc finger BED domain-containing protein 6</fullName>
    </submittedName>
</protein>
<feature type="region of interest" description="Disordered" evidence="9">
    <location>
        <begin position="282"/>
        <end position="340"/>
    </location>
</feature>
<organism evidence="11 12">
    <name type="scientific">Sciurus carolinensis</name>
    <name type="common">Eastern gray squirrel</name>
    <dbReference type="NCBI Taxonomy" id="30640"/>
    <lineage>
        <taxon>Eukaryota</taxon>
        <taxon>Metazoa</taxon>
        <taxon>Chordata</taxon>
        <taxon>Craniata</taxon>
        <taxon>Vertebrata</taxon>
        <taxon>Euteleostomi</taxon>
        <taxon>Mammalia</taxon>
        <taxon>Eutheria</taxon>
        <taxon>Euarchontoglires</taxon>
        <taxon>Glires</taxon>
        <taxon>Rodentia</taxon>
        <taxon>Sciuromorpha</taxon>
        <taxon>Sciuridae</taxon>
        <taxon>Sciurinae</taxon>
        <taxon>Sciurini</taxon>
        <taxon>Sciurus</taxon>
    </lineage>
</organism>
<evidence type="ECO:0000313" key="11">
    <source>
        <dbReference type="EMBL" id="MBZ3871975.1"/>
    </source>
</evidence>
<feature type="region of interest" description="Disordered" evidence="9">
    <location>
        <begin position="1006"/>
        <end position="1095"/>
    </location>
</feature>
<feature type="compositionally biased region" description="Acidic residues" evidence="9">
    <location>
        <begin position="314"/>
        <end position="327"/>
    </location>
</feature>
<dbReference type="PANTHER" id="PTHR47241">
    <property type="entry name" value="FINGER PROTEIN, PUTATIVE-RELATED"/>
    <property type="match status" value="1"/>
</dbReference>
<dbReference type="InterPro" id="IPR008906">
    <property type="entry name" value="HATC_C_dom"/>
</dbReference>
<accession>A0AA41MHJ7</accession>
<dbReference type="GO" id="GO:0046983">
    <property type="term" value="F:protein dimerization activity"/>
    <property type="evidence" value="ECO:0007669"/>
    <property type="project" value="InterPro"/>
</dbReference>
<feature type="compositionally biased region" description="Basic residues" evidence="9">
    <location>
        <begin position="13"/>
        <end position="26"/>
    </location>
</feature>
<dbReference type="Gene3D" id="4.10.1000.10">
    <property type="entry name" value="Zinc finger, CCCH-type"/>
    <property type="match status" value="1"/>
</dbReference>
<keyword evidence="3" id="KW-0677">Repeat</keyword>
<feature type="compositionally biased region" description="Basic and acidic residues" evidence="9">
    <location>
        <begin position="1360"/>
        <end position="1371"/>
    </location>
</feature>
<dbReference type="SUPFAM" id="SSF57667">
    <property type="entry name" value="beta-beta-alpha zinc fingers"/>
    <property type="match status" value="2"/>
</dbReference>
<feature type="region of interest" description="Disordered" evidence="9">
    <location>
        <begin position="1275"/>
        <end position="1304"/>
    </location>
</feature>
<feature type="compositionally biased region" description="Polar residues" evidence="9">
    <location>
        <begin position="1390"/>
        <end position="1402"/>
    </location>
</feature>
<dbReference type="SUPFAM" id="SSF53098">
    <property type="entry name" value="Ribonuclease H-like"/>
    <property type="match status" value="1"/>
</dbReference>
<evidence type="ECO:0000256" key="2">
    <source>
        <dbReference type="ARBA" id="ARBA00022723"/>
    </source>
</evidence>
<keyword evidence="7" id="KW-0539">Nucleus</keyword>
<evidence type="ECO:0000256" key="8">
    <source>
        <dbReference type="PROSITE-ProRule" id="PRU00027"/>
    </source>
</evidence>
<dbReference type="SUPFAM" id="SSF140996">
    <property type="entry name" value="Hermes dimerisation domain"/>
    <property type="match status" value="1"/>
</dbReference>
<dbReference type="GO" id="GO:0005634">
    <property type="term" value="C:nucleus"/>
    <property type="evidence" value="ECO:0007669"/>
    <property type="project" value="UniProtKB-SubCell"/>
</dbReference>
<evidence type="ECO:0000256" key="3">
    <source>
        <dbReference type="ARBA" id="ARBA00022737"/>
    </source>
</evidence>
<dbReference type="InterPro" id="IPR003656">
    <property type="entry name" value="Znf_BED"/>
</dbReference>
<feature type="domain" description="BED-type" evidence="10">
    <location>
        <begin position="84"/>
        <end position="141"/>
    </location>
</feature>
<feature type="region of interest" description="Disordered" evidence="9">
    <location>
        <begin position="1385"/>
        <end position="1505"/>
    </location>
</feature>
<feature type="compositionally biased region" description="Basic and acidic residues" evidence="9">
    <location>
        <begin position="1275"/>
        <end position="1295"/>
    </location>
</feature>
<dbReference type="InterPro" id="IPR036236">
    <property type="entry name" value="Znf_C2H2_sf"/>
</dbReference>
<evidence type="ECO:0000256" key="9">
    <source>
        <dbReference type="SAM" id="MobiDB-lite"/>
    </source>
</evidence>